<dbReference type="EMBL" id="JAFBIT010000001">
    <property type="protein sequence ID" value="MCF2651793.1"/>
    <property type="molecule type" value="Genomic_DNA"/>
</dbReference>
<dbReference type="SMART" id="SM01340">
    <property type="entry name" value="DNA_mis_repair"/>
    <property type="match status" value="1"/>
</dbReference>
<dbReference type="CDD" id="cd16926">
    <property type="entry name" value="HATPase_MutL-MLH-PMS-like"/>
    <property type="match status" value="1"/>
</dbReference>
<feature type="domain" description="DNA mismatch repair protein S5" evidence="7">
    <location>
        <begin position="209"/>
        <end position="327"/>
    </location>
</feature>
<evidence type="ECO:0000256" key="2">
    <source>
        <dbReference type="ARBA" id="ARBA00022763"/>
    </source>
</evidence>
<dbReference type="InterPro" id="IPR014762">
    <property type="entry name" value="DNA_mismatch_repair_CS"/>
</dbReference>
<dbReference type="Pfam" id="PF08676">
    <property type="entry name" value="MutL_C"/>
    <property type="match status" value="1"/>
</dbReference>
<dbReference type="PROSITE" id="PS00058">
    <property type="entry name" value="DNA_MISMATCH_REPAIR_1"/>
    <property type="match status" value="1"/>
</dbReference>
<dbReference type="HAMAP" id="MF_00149">
    <property type="entry name" value="DNA_mis_repair"/>
    <property type="match status" value="1"/>
</dbReference>
<evidence type="ECO:0000256" key="3">
    <source>
        <dbReference type="ARBA" id="ARBA00023204"/>
    </source>
</evidence>
<dbReference type="InterPro" id="IPR014721">
    <property type="entry name" value="Ribsml_uS5_D2-typ_fold_subgr"/>
</dbReference>
<dbReference type="SUPFAM" id="SSF118116">
    <property type="entry name" value="DNA mismatch repair protein MutL"/>
    <property type="match status" value="1"/>
</dbReference>
<evidence type="ECO:0000256" key="1">
    <source>
        <dbReference type="ARBA" id="ARBA00006082"/>
    </source>
</evidence>
<keyword evidence="8" id="KW-0255">Endonuclease</keyword>
<dbReference type="Pfam" id="PF13589">
    <property type="entry name" value="HATPase_c_3"/>
    <property type="match status" value="1"/>
</dbReference>
<dbReference type="Gene3D" id="3.30.565.10">
    <property type="entry name" value="Histidine kinase-like ATPase, C-terminal domain"/>
    <property type="match status" value="1"/>
</dbReference>
<comment type="function">
    <text evidence="4">This protein is involved in the repair of mismatches in DNA. It is required for dam-dependent methyl-directed DNA mismatch repair. May act as a 'molecular matchmaker', a protein that promotes the formation of a stable complex between two or more DNA-binding proteins in an ATP-dependent manner without itself being part of a final effector complex.</text>
</comment>
<reference evidence="8 9" key="1">
    <citation type="submission" date="2020-12" db="EMBL/GenBank/DDBJ databases">
        <title>Whole genome sequences of gut porcine anaerobes.</title>
        <authorList>
            <person name="Kubasova T."/>
            <person name="Jahodarova E."/>
            <person name="Rychlik I."/>
        </authorList>
    </citation>
    <scope>NUCLEOTIDE SEQUENCE [LARGE SCALE GENOMIC DNA]</scope>
    <source>
        <strain evidence="8 9">An867</strain>
    </source>
</reference>
<keyword evidence="3 4" id="KW-0234">DNA repair</keyword>
<dbReference type="GO" id="GO:0004519">
    <property type="term" value="F:endonuclease activity"/>
    <property type="evidence" value="ECO:0007669"/>
    <property type="project" value="UniProtKB-KW"/>
</dbReference>
<evidence type="ECO:0000259" key="6">
    <source>
        <dbReference type="SMART" id="SM00853"/>
    </source>
</evidence>
<dbReference type="Gene3D" id="3.30.230.10">
    <property type="match status" value="1"/>
</dbReference>
<dbReference type="Gene3D" id="3.30.1540.20">
    <property type="entry name" value="MutL, C-terminal domain, dimerisation subdomain"/>
    <property type="match status" value="1"/>
</dbReference>
<keyword evidence="8" id="KW-0540">Nuclease</keyword>
<evidence type="ECO:0000259" key="7">
    <source>
        <dbReference type="SMART" id="SM01340"/>
    </source>
</evidence>
<dbReference type="InterPro" id="IPR037198">
    <property type="entry name" value="MutL_C_sf"/>
</dbReference>
<feature type="region of interest" description="Disordered" evidence="5">
    <location>
        <begin position="355"/>
        <end position="395"/>
    </location>
</feature>
<dbReference type="RefSeq" id="WP_235322795.1">
    <property type="nucleotide sequence ID" value="NZ_JAFBIT010000001.1"/>
</dbReference>
<sequence>MAKIHVLDKHVAELIAAGEVVERPSSVIKELVENSIDAGASIVTVEIRRGGVTYMRVTDNGCGISREDVATAFLRHATSKVREKDDLDAILTLGFRGEALASISAVAHVDLITKTADSEIGTHYASSGGSDIQIEDAGCPNGTTITVRDIFYNVPARMKFLKKDTAEGNAVAGLMDKIALSHPEISFRLIREGKETLHTPGDGKLVSAIYAVFGKEFSTNLLPVDYALGGVRVWGFISSPLGSRPNRSMQNFFINGRFVRSRTAAVALEEAYKGSIMVGKFPACVLHLELSSAAVDVNVHPAKLEVRFVNERPVFDAVYHGVKSALSASREMKSIDLTARAKPLVHPYKPDIVEKPVQTRLSAPPAERSAPKPPERNPEPPRMPLSFSDSAPRSIEPIRPADIQSSIERILDEEPQPVKPILAPERRPEIIVTDVEVEPEDELPTLQKAEPVMQPAAESADFEAPVHTVIGEAFDTYIILQYDNETLMFIDKHAAHERLLYEQLKSRSEAAAAQTLLAPVTVTLDKSEYTAVLANLRVFADAGFDVEDFGSGTVLVRSAPLNLNGADIESSVLEMAGYLEQCKTDVTTEHMDWVYHNIACRAAIKGGSASKREELIALAERLEANPEVRYCPHGRPIYVMLKKKMLEKEFGRV</sequence>
<keyword evidence="9" id="KW-1185">Reference proteome</keyword>
<evidence type="ECO:0000313" key="8">
    <source>
        <dbReference type="EMBL" id="MCF2651793.1"/>
    </source>
</evidence>
<feature type="compositionally biased region" description="Basic and acidic residues" evidence="5">
    <location>
        <begin position="369"/>
        <end position="379"/>
    </location>
</feature>
<feature type="domain" description="MutL C-terminal dimerisation" evidence="6">
    <location>
        <begin position="469"/>
        <end position="610"/>
    </location>
</feature>
<evidence type="ECO:0000256" key="5">
    <source>
        <dbReference type="SAM" id="MobiDB-lite"/>
    </source>
</evidence>
<dbReference type="InterPro" id="IPR036890">
    <property type="entry name" value="HATPase_C_sf"/>
</dbReference>
<dbReference type="InterPro" id="IPR038973">
    <property type="entry name" value="MutL/Mlh/Pms-like"/>
</dbReference>
<dbReference type="InterPro" id="IPR020667">
    <property type="entry name" value="DNA_mismatch_repair_MutL"/>
</dbReference>
<dbReference type="Proteomes" id="UP001299220">
    <property type="component" value="Unassembled WGS sequence"/>
</dbReference>
<evidence type="ECO:0000256" key="4">
    <source>
        <dbReference type="HAMAP-Rule" id="MF_00149"/>
    </source>
</evidence>
<proteinExistence type="inferred from homology"/>
<dbReference type="InterPro" id="IPR020568">
    <property type="entry name" value="Ribosomal_Su5_D2-typ_SF"/>
</dbReference>
<dbReference type="PANTHER" id="PTHR10073">
    <property type="entry name" value="DNA MISMATCH REPAIR PROTEIN MLH, PMS, MUTL"/>
    <property type="match status" value="1"/>
</dbReference>
<dbReference type="SUPFAM" id="SSF54211">
    <property type="entry name" value="Ribosomal protein S5 domain 2-like"/>
    <property type="match status" value="1"/>
</dbReference>
<keyword evidence="8" id="KW-0378">Hydrolase</keyword>
<protein>
    <recommendedName>
        <fullName evidence="4">DNA mismatch repair protein MutL</fullName>
    </recommendedName>
</protein>
<dbReference type="InterPro" id="IPR014790">
    <property type="entry name" value="MutL_C"/>
</dbReference>
<comment type="caution">
    <text evidence="8">The sequence shown here is derived from an EMBL/GenBank/DDBJ whole genome shotgun (WGS) entry which is preliminary data.</text>
</comment>
<dbReference type="Gene3D" id="3.30.1370.100">
    <property type="entry name" value="MutL, C-terminal domain, regulatory subdomain"/>
    <property type="match status" value="1"/>
</dbReference>
<keyword evidence="2 4" id="KW-0227">DNA damage</keyword>
<gene>
    <name evidence="4 8" type="primary">mutL</name>
    <name evidence="8" type="ORF">JQM67_04190</name>
</gene>
<dbReference type="InterPro" id="IPR013507">
    <property type="entry name" value="DNA_mismatch_S5_2-like"/>
</dbReference>
<dbReference type="InterPro" id="IPR042121">
    <property type="entry name" value="MutL_C_regsub"/>
</dbReference>
<evidence type="ECO:0000313" key="9">
    <source>
        <dbReference type="Proteomes" id="UP001299220"/>
    </source>
</evidence>
<dbReference type="PANTHER" id="PTHR10073:SF12">
    <property type="entry name" value="DNA MISMATCH REPAIR PROTEIN MLH1"/>
    <property type="match status" value="1"/>
</dbReference>
<comment type="similarity">
    <text evidence="1 4">Belongs to the DNA mismatch repair MutL/HexB family.</text>
</comment>
<dbReference type="NCBIfam" id="TIGR00585">
    <property type="entry name" value="mutl"/>
    <property type="match status" value="1"/>
</dbReference>
<dbReference type="InterPro" id="IPR042120">
    <property type="entry name" value="MutL_C_dimsub"/>
</dbReference>
<dbReference type="Pfam" id="PF01119">
    <property type="entry name" value="DNA_mis_repair"/>
    <property type="match status" value="1"/>
</dbReference>
<dbReference type="CDD" id="cd00782">
    <property type="entry name" value="MutL_Trans"/>
    <property type="match status" value="1"/>
</dbReference>
<dbReference type="SUPFAM" id="SSF55874">
    <property type="entry name" value="ATPase domain of HSP90 chaperone/DNA topoisomerase II/histidine kinase"/>
    <property type="match status" value="1"/>
</dbReference>
<accession>A0ABS9CKX6</accession>
<organism evidence="8 9">
    <name type="scientific">Anaeromassilibacillus senegalensis</name>
    <dbReference type="NCBI Taxonomy" id="1673717"/>
    <lineage>
        <taxon>Bacteria</taxon>
        <taxon>Bacillati</taxon>
        <taxon>Bacillota</taxon>
        <taxon>Clostridia</taxon>
        <taxon>Eubacteriales</taxon>
        <taxon>Acutalibacteraceae</taxon>
        <taxon>Anaeromassilibacillus</taxon>
    </lineage>
</organism>
<dbReference type="SMART" id="SM00853">
    <property type="entry name" value="MutL_C"/>
    <property type="match status" value="1"/>
</dbReference>
<dbReference type="InterPro" id="IPR002099">
    <property type="entry name" value="MutL/Mlh/PMS"/>
</dbReference>
<name>A0ABS9CKX6_9FIRM</name>